<name>A0A510Y255_MARHA</name>
<dbReference type="OrthoDB" id="9812413at2"/>
<evidence type="ECO:0000256" key="2">
    <source>
        <dbReference type="ARBA" id="ARBA00009272"/>
    </source>
</evidence>
<keyword evidence="7" id="KW-1185">Reference proteome</keyword>
<proteinExistence type="inferred from homology"/>
<gene>
    <name evidence="4 6" type="primary">fliE</name>
    <name evidence="6" type="ORF">MHA01_02950</name>
</gene>
<keyword evidence="6" id="KW-0969">Cilium</keyword>
<dbReference type="EMBL" id="BJUN01000001">
    <property type="protein sequence ID" value="GEK57390.1"/>
    <property type="molecule type" value="Genomic_DNA"/>
</dbReference>
<dbReference type="AlphaFoldDB" id="A0A510Y255"/>
<dbReference type="GO" id="GO:0003774">
    <property type="term" value="F:cytoskeletal motor activity"/>
    <property type="evidence" value="ECO:0007669"/>
    <property type="project" value="InterPro"/>
</dbReference>
<dbReference type="GO" id="GO:0009425">
    <property type="term" value="C:bacterial-type flagellum basal body"/>
    <property type="evidence" value="ECO:0007669"/>
    <property type="project" value="UniProtKB-SubCell"/>
</dbReference>
<comment type="subcellular location">
    <subcellularLocation>
        <location evidence="1 4">Bacterial flagellum basal body</location>
    </subcellularLocation>
</comment>
<accession>A0A510Y255</accession>
<reference evidence="6 7" key="1">
    <citation type="submission" date="2019-07" db="EMBL/GenBank/DDBJ databases">
        <title>Whole genome shotgun sequence of Marinococcus halophilus NBRC 102359.</title>
        <authorList>
            <person name="Hosoyama A."/>
            <person name="Uohara A."/>
            <person name="Ohji S."/>
            <person name="Ichikawa N."/>
        </authorList>
    </citation>
    <scope>NUCLEOTIDE SEQUENCE [LARGE SCALE GENOMIC DNA]</scope>
    <source>
        <strain evidence="6 7">NBRC 102359</strain>
    </source>
</reference>
<protein>
    <recommendedName>
        <fullName evidence="4 5">Flagellar hook-basal body complex protein FliE</fullName>
    </recommendedName>
</protein>
<keyword evidence="6" id="KW-0966">Cell projection</keyword>
<organism evidence="6 7">
    <name type="scientific">Marinococcus halophilus</name>
    <dbReference type="NCBI Taxonomy" id="1371"/>
    <lineage>
        <taxon>Bacteria</taxon>
        <taxon>Bacillati</taxon>
        <taxon>Bacillota</taxon>
        <taxon>Bacilli</taxon>
        <taxon>Bacillales</taxon>
        <taxon>Bacillaceae</taxon>
        <taxon>Marinococcus</taxon>
    </lineage>
</organism>
<comment type="caution">
    <text evidence="6">The sequence shown here is derived from an EMBL/GenBank/DDBJ whole genome shotgun (WGS) entry which is preliminary data.</text>
</comment>
<evidence type="ECO:0000256" key="4">
    <source>
        <dbReference type="HAMAP-Rule" id="MF_00724"/>
    </source>
</evidence>
<evidence type="ECO:0000313" key="6">
    <source>
        <dbReference type="EMBL" id="GEK57390.1"/>
    </source>
</evidence>
<dbReference type="InterPro" id="IPR001624">
    <property type="entry name" value="FliE"/>
</dbReference>
<evidence type="ECO:0000256" key="3">
    <source>
        <dbReference type="ARBA" id="ARBA00023143"/>
    </source>
</evidence>
<dbReference type="HAMAP" id="MF_00724">
    <property type="entry name" value="FliE"/>
    <property type="match status" value="1"/>
</dbReference>
<dbReference type="PANTHER" id="PTHR34653">
    <property type="match status" value="1"/>
</dbReference>
<evidence type="ECO:0000256" key="5">
    <source>
        <dbReference type="NCBIfam" id="TIGR00205"/>
    </source>
</evidence>
<dbReference type="PANTHER" id="PTHR34653:SF1">
    <property type="entry name" value="FLAGELLAR HOOK-BASAL BODY COMPLEX PROTEIN FLIE"/>
    <property type="match status" value="1"/>
</dbReference>
<evidence type="ECO:0000313" key="7">
    <source>
        <dbReference type="Proteomes" id="UP000321051"/>
    </source>
</evidence>
<dbReference type="RefSeq" id="WP_079476162.1">
    <property type="nucleotide sequence ID" value="NZ_BJUN01000001.1"/>
</dbReference>
<dbReference type="Pfam" id="PF02049">
    <property type="entry name" value="FliE"/>
    <property type="match status" value="1"/>
</dbReference>
<keyword evidence="6" id="KW-0282">Flagellum</keyword>
<dbReference type="GO" id="GO:0005198">
    <property type="term" value="F:structural molecule activity"/>
    <property type="evidence" value="ECO:0007669"/>
    <property type="project" value="UniProtKB-UniRule"/>
</dbReference>
<keyword evidence="3 4" id="KW-0975">Bacterial flagellum</keyword>
<dbReference type="PRINTS" id="PR01006">
    <property type="entry name" value="FLGHOOKFLIE"/>
</dbReference>
<dbReference type="Proteomes" id="UP000321051">
    <property type="component" value="Unassembled WGS sequence"/>
</dbReference>
<comment type="similarity">
    <text evidence="2 4">Belongs to the FliE family.</text>
</comment>
<evidence type="ECO:0000256" key="1">
    <source>
        <dbReference type="ARBA" id="ARBA00004117"/>
    </source>
</evidence>
<sequence>MKITNIQAPAVRAANEAGQTTVKETGDTFQKAMSEAMSKVNEAQLESDRMTEKLVTGEADNLHEVMIAAEKGSIYMQTATEVRNKAVEAYKEMMRMQV</sequence>
<dbReference type="GO" id="GO:0071973">
    <property type="term" value="P:bacterial-type flagellum-dependent cell motility"/>
    <property type="evidence" value="ECO:0007669"/>
    <property type="project" value="InterPro"/>
</dbReference>
<dbReference type="STRING" id="1371.GCA_900166605_02436"/>
<dbReference type="NCBIfam" id="TIGR00205">
    <property type="entry name" value="fliE"/>
    <property type="match status" value="1"/>
</dbReference>